<gene>
    <name evidence="3" type="ORF">BRAFLDRAFT_77652</name>
</gene>
<name>C3YVZ6_BRAFL</name>
<evidence type="ECO:0000313" key="3">
    <source>
        <dbReference type="EMBL" id="EEN55560.1"/>
    </source>
</evidence>
<reference evidence="3" key="1">
    <citation type="journal article" date="2008" name="Nature">
        <title>The amphioxus genome and the evolution of the chordate karyotype.</title>
        <authorList>
            <consortium name="US DOE Joint Genome Institute (JGI-PGF)"/>
            <person name="Putnam N.H."/>
            <person name="Butts T."/>
            <person name="Ferrier D.E.K."/>
            <person name="Furlong R.F."/>
            <person name="Hellsten U."/>
            <person name="Kawashima T."/>
            <person name="Robinson-Rechavi M."/>
            <person name="Shoguchi E."/>
            <person name="Terry A."/>
            <person name="Yu J.-K."/>
            <person name="Benito-Gutierrez E.L."/>
            <person name="Dubchak I."/>
            <person name="Garcia-Fernandez J."/>
            <person name="Gibson-Brown J.J."/>
            <person name="Grigoriev I.V."/>
            <person name="Horton A.C."/>
            <person name="de Jong P.J."/>
            <person name="Jurka J."/>
            <person name="Kapitonov V.V."/>
            <person name="Kohara Y."/>
            <person name="Kuroki Y."/>
            <person name="Lindquist E."/>
            <person name="Lucas S."/>
            <person name="Osoegawa K."/>
            <person name="Pennacchio L.A."/>
            <person name="Salamov A.A."/>
            <person name="Satou Y."/>
            <person name="Sauka-Spengler T."/>
            <person name="Schmutz J."/>
            <person name="Shin-I T."/>
            <person name="Toyoda A."/>
            <person name="Bronner-Fraser M."/>
            <person name="Fujiyama A."/>
            <person name="Holland L.Z."/>
            <person name="Holland P.W.H."/>
            <person name="Satoh N."/>
            <person name="Rokhsar D.S."/>
        </authorList>
    </citation>
    <scope>NUCLEOTIDE SEQUENCE [LARGE SCALE GENOMIC DNA]</scope>
    <source>
        <strain evidence="3">S238N-H82</strain>
        <tissue evidence="3">Testes</tissue>
    </source>
</reference>
<dbReference type="eggNOG" id="KOG1737">
    <property type="taxonomic scope" value="Eukaryota"/>
</dbReference>
<dbReference type="InterPro" id="IPR001849">
    <property type="entry name" value="PH_domain"/>
</dbReference>
<protein>
    <recommendedName>
        <fullName evidence="2">PH domain-containing protein</fullName>
    </recommendedName>
</protein>
<feature type="region of interest" description="Disordered" evidence="1">
    <location>
        <begin position="122"/>
        <end position="195"/>
    </location>
</feature>
<organism>
    <name type="scientific">Branchiostoma floridae</name>
    <name type="common">Florida lancelet</name>
    <name type="synonym">Amphioxus</name>
    <dbReference type="NCBI Taxonomy" id="7739"/>
    <lineage>
        <taxon>Eukaryota</taxon>
        <taxon>Metazoa</taxon>
        <taxon>Chordata</taxon>
        <taxon>Cephalochordata</taxon>
        <taxon>Leptocardii</taxon>
        <taxon>Amphioxiformes</taxon>
        <taxon>Branchiostomatidae</taxon>
        <taxon>Branchiostoma</taxon>
    </lineage>
</organism>
<dbReference type="STRING" id="7739.C3YVZ6"/>
<feature type="domain" description="PH" evidence="2">
    <location>
        <begin position="19"/>
        <end position="52"/>
    </location>
</feature>
<dbReference type="AlphaFoldDB" id="C3YVZ6"/>
<proteinExistence type="predicted"/>
<dbReference type="EMBL" id="GG666558">
    <property type="protein sequence ID" value="EEN55560.1"/>
    <property type="molecule type" value="Genomic_DNA"/>
</dbReference>
<dbReference type="SUPFAM" id="SSF50729">
    <property type="entry name" value="PH domain-like"/>
    <property type="match status" value="1"/>
</dbReference>
<sequence>MPDSKQSAPSKGKAAPDEFKGWLFKWTNYLKGYQRRWFVLSNGLLSYYSSHTHPLESRNRGHILRGLMLEVPIYTFRGINNFFKILLIHAEHGLVNIDTNVTLAEVQKLKEDHLRRPSLEMEHGHAHGGLQQAAPTERARDKTASTHVPHAALKPSPDKTASTHISHAARKPSPDKTASTHVPHATLKPSPDKTASIHVLRPAPKSSPKKTVDILVQCPATTHTFDKTVTLRVPCTATGPPRTRREAAFPFDPGVALTNTSGSWRPGVVMPCLRPLVEHLVQDHSSQRERPHRATVEQHLRVPAVMRHLILQRL</sequence>
<dbReference type="Pfam" id="PF00169">
    <property type="entry name" value="PH"/>
    <property type="match status" value="1"/>
</dbReference>
<accession>C3YVZ6</accession>
<evidence type="ECO:0000259" key="2">
    <source>
        <dbReference type="Pfam" id="PF00169"/>
    </source>
</evidence>
<dbReference type="Gene3D" id="2.30.29.30">
    <property type="entry name" value="Pleckstrin-homology domain (PH domain)/Phosphotyrosine-binding domain (PTB)"/>
    <property type="match status" value="1"/>
</dbReference>
<dbReference type="InParanoid" id="C3YVZ6"/>
<dbReference type="InterPro" id="IPR011993">
    <property type="entry name" value="PH-like_dom_sf"/>
</dbReference>
<evidence type="ECO:0000256" key="1">
    <source>
        <dbReference type="SAM" id="MobiDB-lite"/>
    </source>
</evidence>